<evidence type="ECO:0000256" key="5">
    <source>
        <dbReference type="ARBA" id="ARBA00025466"/>
    </source>
</evidence>
<keyword evidence="3" id="KW-0805">Transcription regulation</keyword>
<gene>
    <name evidence="8" type="ORF">QE152_g13726</name>
</gene>
<name>A0AAW1LBW6_POPJA</name>
<dbReference type="GO" id="GO:0003677">
    <property type="term" value="F:DNA binding"/>
    <property type="evidence" value="ECO:0007669"/>
    <property type="project" value="UniProtKB-KW"/>
</dbReference>
<feature type="domain" description="Myb/SANT-like DNA-binding" evidence="7">
    <location>
        <begin position="5"/>
        <end position="77"/>
    </location>
</feature>
<evidence type="ECO:0000256" key="6">
    <source>
        <dbReference type="SAM" id="MobiDB-lite"/>
    </source>
</evidence>
<dbReference type="InterPro" id="IPR028002">
    <property type="entry name" value="Myb_DNA-bind_5"/>
</dbReference>
<evidence type="ECO:0000259" key="7">
    <source>
        <dbReference type="Pfam" id="PF13873"/>
    </source>
</evidence>
<sequence>MNPNRKRRTTKKQIELLVNYLENNPEMTGTKQDGDINRKWDEVKTLLNDQAGLGPQKTTKEWKTVFNDMKTNVRRKARLLKQQIEGTGGGSSTEKKLSEMEEKILNLLHPITIDGAPGIVEPGLIPQVDIEEVEMVIVPEESPTPVLVAEELSAPVIVPRTHEVGTAENREPRTQNLQRPRKRRKPADAMKNSYNELVKSNNHIARSINNIARALNNIAKKCRLLYY</sequence>
<feature type="region of interest" description="Disordered" evidence="6">
    <location>
        <begin position="163"/>
        <end position="190"/>
    </location>
</feature>
<dbReference type="AlphaFoldDB" id="A0AAW1LBW6"/>
<evidence type="ECO:0000256" key="1">
    <source>
        <dbReference type="ARBA" id="ARBA00011764"/>
    </source>
</evidence>
<accession>A0AAW1LBW6</accession>
<protein>
    <recommendedName>
        <fullName evidence="2">Regulatory protein zeste</fullName>
    </recommendedName>
</protein>
<evidence type="ECO:0000256" key="3">
    <source>
        <dbReference type="ARBA" id="ARBA00023015"/>
    </source>
</evidence>
<dbReference type="Pfam" id="PF13873">
    <property type="entry name" value="Myb_DNA-bind_5"/>
    <property type="match status" value="1"/>
</dbReference>
<keyword evidence="9" id="KW-1185">Reference proteome</keyword>
<organism evidence="8 9">
    <name type="scientific">Popillia japonica</name>
    <name type="common">Japanese beetle</name>
    <dbReference type="NCBI Taxonomy" id="7064"/>
    <lineage>
        <taxon>Eukaryota</taxon>
        <taxon>Metazoa</taxon>
        <taxon>Ecdysozoa</taxon>
        <taxon>Arthropoda</taxon>
        <taxon>Hexapoda</taxon>
        <taxon>Insecta</taxon>
        <taxon>Pterygota</taxon>
        <taxon>Neoptera</taxon>
        <taxon>Endopterygota</taxon>
        <taxon>Coleoptera</taxon>
        <taxon>Polyphaga</taxon>
        <taxon>Scarabaeiformia</taxon>
        <taxon>Scarabaeidae</taxon>
        <taxon>Rutelinae</taxon>
        <taxon>Popillia</taxon>
    </lineage>
</organism>
<dbReference type="Proteomes" id="UP001458880">
    <property type="component" value="Unassembled WGS sequence"/>
</dbReference>
<keyword evidence="8" id="KW-0238">DNA-binding</keyword>
<evidence type="ECO:0000256" key="2">
    <source>
        <dbReference type="ARBA" id="ARBA00016807"/>
    </source>
</evidence>
<evidence type="ECO:0000313" key="8">
    <source>
        <dbReference type="EMBL" id="KAK9731406.1"/>
    </source>
</evidence>
<keyword evidence="4" id="KW-0804">Transcription</keyword>
<comment type="subunit">
    <text evidence="1">Self-associates forming complexes of several hundred monomers.</text>
</comment>
<comment type="caution">
    <text evidence="8">The sequence shown here is derived from an EMBL/GenBank/DDBJ whole genome shotgun (WGS) entry which is preliminary data.</text>
</comment>
<reference evidence="8 9" key="1">
    <citation type="journal article" date="2024" name="BMC Genomics">
        <title>De novo assembly and annotation of Popillia japonica's genome with initial clues to its potential as an invasive pest.</title>
        <authorList>
            <person name="Cucini C."/>
            <person name="Boschi S."/>
            <person name="Funari R."/>
            <person name="Cardaioli E."/>
            <person name="Iannotti N."/>
            <person name="Marturano G."/>
            <person name="Paoli F."/>
            <person name="Bruttini M."/>
            <person name="Carapelli A."/>
            <person name="Frati F."/>
            <person name="Nardi F."/>
        </authorList>
    </citation>
    <scope>NUCLEOTIDE SEQUENCE [LARGE SCALE GENOMIC DNA]</scope>
    <source>
        <strain evidence="8">DMR45628</strain>
    </source>
</reference>
<comment type="function">
    <text evidence="5">Involved in transvection phenomena (= synapsis-dependent gene expression), where the synaptic pairing of chromosomes carrying genes with which zeste interacts influences the expression of these genes. Zeste binds to DNA and stimulates transcription from a nearby promoter.</text>
</comment>
<dbReference type="EMBL" id="JASPKY010000133">
    <property type="protein sequence ID" value="KAK9731406.1"/>
    <property type="molecule type" value="Genomic_DNA"/>
</dbReference>
<evidence type="ECO:0000256" key="4">
    <source>
        <dbReference type="ARBA" id="ARBA00023163"/>
    </source>
</evidence>
<feature type="compositionally biased region" description="Basic and acidic residues" evidence="6">
    <location>
        <begin position="163"/>
        <end position="173"/>
    </location>
</feature>
<proteinExistence type="predicted"/>
<evidence type="ECO:0000313" key="9">
    <source>
        <dbReference type="Proteomes" id="UP001458880"/>
    </source>
</evidence>